<sequence>MIAGQRCQAGRVKDMDFIAALYGFVMDILLSDGGLNRSAPSKHPVTHALLFINGQIHMDYLDI</sequence>
<gene>
    <name evidence="1" type="ORF">GHC21_04255</name>
    <name evidence="2" type="ORF">QBD33_04415</name>
</gene>
<dbReference type="EMBL" id="CP123488">
    <property type="protein sequence ID" value="WGL57050.1"/>
    <property type="molecule type" value="Genomic_DNA"/>
</dbReference>
<dbReference type="AlphaFoldDB" id="A0A5Q2TS29"/>
<organism evidence="2 4">
    <name type="scientific">Kluyvera intermedia</name>
    <name type="common">Enterobacter intermedius</name>
    <dbReference type="NCBI Taxonomy" id="61648"/>
    <lineage>
        <taxon>Bacteria</taxon>
        <taxon>Pseudomonadati</taxon>
        <taxon>Pseudomonadota</taxon>
        <taxon>Gammaproteobacteria</taxon>
        <taxon>Enterobacterales</taxon>
        <taxon>Enterobacteriaceae</taxon>
        <taxon>Kluyvera</taxon>
    </lineage>
</organism>
<accession>A0A5Q2TS29</accession>
<evidence type="ECO:0000313" key="3">
    <source>
        <dbReference type="Proteomes" id="UP000344450"/>
    </source>
</evidence>
<dbReference type="GeneID" id="91971591"/>
<evidence type="ECO:0000313" key="4">
    <source>
        <dbReference type="Proteomes" id="UP001177527"/>
    </source>
</evidence>
<evidence type="ECO:0000313" key="2">
    <source>
        <dbReference type="EMBL" id="WGL57050.1"/>
    </source>
</evidence>
<dbReference type="EMBL" id="CP045845">
    <property type="protein sequence ID" value="QGH28932.1"/>
    <property type="molecule type" value="Genomic_DNA"/>
</dbReference>
<evidence type="ECO:0000313" key="1">
    <source>
        <dbReference type="EMBL" id="QGH28932.1"/>
    </source>
</evidence>
<keyword evidence="3" id="KW-1185">Reference proteome</keyword>
<dbReference type="Proteomes" id="UP001177527">
    <property type="component" value="Chromosome"/>
</dbReference>
<dbReference type="Proteomes" id="UP000344450">
    <property type="component" value="Chromosome"/>
</dbReference>
<protein>
    <submittedName>
        <fullName evidence="2">Uncharacterized protein</fullName>
    </submittedName>
</protein>
<reference evidence="2" key="2">
    <citation type="submission" date="2023-04" db="EMBL/GenBank/DDBJ databases">
        <title>APH(3)-Id, a novel chromosomal aminoglycoside phosphotransferase, identified from an environmental isolate of Kluyvera intermedia DW18.</title>
        <authorList>
            <person name="Sha Y."/>
        </authorList>
    </citation>
    <scope>NUCLEOTIDE SEQUENCE</scope>
    <source>
        <strain evidence="2">DW18</strain>
    </source>
</reference>
<name>A0A5Q2TS29_KLUIN</name>
<dbReference type="RefSeq" id="WP_153742227.1">
    <property type="nucleotide sequence ID" value="NZ_CP045843.1"/>
</dbReference>
<proteinExistence type="predicted"/>
<reference evidence="1 3" key="1">
    <citation type="submission" date="2019-10" db="EMBL/GenBank/DDBJ databases">
        <title>Complete genome sequencing of drug resistant plasmids in Kluyvera intermedia.</title>
        <authorList>
            <person name="Ke C."/>
            <person name="Jian S."/>
        </authorList>
    </citation>
    <scope>NUCLEOTIDE SEQUENCE [LARGE SCALE GENOMIC DNA]</scope>
    <source>
        <strain evidence="1 3">N2-1</strain>
    </source>
</reference>